<organism evidence="2 3">
    <name type="scientific">Phyllosticta citriasiana</name>
    <dbReference type="NCBI Taxonomy" id="595635"/>
    <lineage>
        <taxon>Eukaryota</taxon>
        <taxon>Fungi</taxon>
        <taxon>Dikarya</taxon>
        <taxon>Ascomycota</taxon>
        <taxon>Pezizomycotina</taxon>
        <taxon>Dothideomycetes</taxon>
        <taxon>Dothideomycetes incertae sedis</taxon>
        <taxon>Botryosphaeriales</taxon>
        <taxon>Phyllostictaceae</taxon>
        <taxon>Phyllosticta</taxon>
    </lineage>
</organism>
<name>A0ABR1KHW4_9PEZI</name>
<protein>
    <submittedName>
        <fullName evidence="2">Uncharacterized protein</fullName>
    </submittedName>
</protein>
<evidence type="ECO:0000313" key="2">
    <source>
        <dbReference type="EMBL" id="KAK7515341.1"/>
    </source>
</evidence>
<proteinExistence type="predicted"/>
<sequence length="297" mass="33410">MNTPKAWLSWRTTAPDDVTFCAHRALGLPWVLGRRYDELITTTQQPLPDFSLPTLQPESPTAPPTASIMPPPMPWQEDLNVVESFLSRPYEERSETELGVYNRDRGVIVFGEREVATEMVKLDETAPTRPARPARSARPTFAPGSAAPAKSKTKKAEVDAEDLAAFQENFFEKLQLKCHDGNKSFSDLPDDVEAKFRVLLETYLPNVKAARVFRTELDLTKPAVCMYSLAISKLGRKTVVKKVACERCTNRGKLCVRRHKDGGFIMLPREQADGETLDWNDIGFWMDEAKFEGSSSQ</sequence>
<evidence type="ECO:0000313" key="3">
    <source>
        <dbReference type="Proteomes" id="UP001363622"/>
    </source>
</evidence>
<reference evidence="2 3" key="1">
    <citation type="submission" date="2024-04" db="EMBL/GenBank/DDBJ databases">
        <title>Phyllosticta paracitricarpa is synonymous to the EU quarantine fungus P. citricarpa based on phylogenomic analyses.</title>
        <authorList>
            <consortium name="Lawrence Berkeley National Laboratory"/>
            <person name="Van Ingen-Buijs V.A."/>
            <person name="Van Westerhoven A.C."/>
            <person name="Haridas S."/>
            <person name="Skiadas P."/>
            <person name="Martin F."/>
            <person name="Groenewald J.Z."/>
            <person name="Crous P.W."/>
            <person name="Seidl M.F."/>
        </authorList>
    </citation>
    <scope>NUCLEOTIDE SEQUENCE [LARGE SCALE GENOMIC DNA]</scope>
    <source>
        <strain evidence="2 3">CBS 123371</strain>
    </source>
</reference>
<keyword evidence="3" id="KW-1185">Reference proteome</keyword>
<comment type="caution">
    <text evidence="2">The sequence shown here is derived from an EMBL/GenBank/DDBJ whole genome shotgun (WGS) entry which is preliminary data.</text>
</comment>
<dbReference type="Proteomes" id="UP001363622">
    <property type="component" value="Unassembled WGS sequence"/>
</dbReference>
<gene>
    <name evidence="2" type="ORF">IWZ03DRAFT_200969</name>
</gene>
<accession>A0ABR1KHW4</accession>
<feature type="region of interest" description="Disordered" evidence="1">
    <location>
        <begin position="125"/>
        <end position="154"/>
    </location>
</feature>
<feature type="compositionally biased region" description="Low complexity" evidence="1">
    <location>
        <begin position="127"/>
        <end position="150"/>
    </location>
</feature>
<dbReference type="EMBL" id="JBBPHU010000007">
    <property type="protein sequence ID" value="KAK7515341.1"/>
    <property type="molecule type" value="Genomic_DNA"/>
</dbReference>
<evidence type="ECO:0000256" key="1">
    <source>
        <dbReference type="SAM" id="MobiDB-lite"/>
    </source>
</evidence>